<reference evidence="3 4" key="1">
    <citation type="submission" date="2015-04" db="EMBL/GenBank/DDBJ databases">
        <authorList>
            <person name="Heijne W.H."/>
            <person name="Fedorova N.D."/>
            <person name="Nierman W.C."/>
            <person name="Vollebregt A.W."/>
            <person name="Zhao Z."/>
            <person name="Wu L."/>
            <person name="Kumar M."/>
            <person name="Stam H."/>
            <person name="van den Berg M.A."/>
            <person name="Pel H.J."/>
        </authorList>
    </citation>
    <scope>NUCLEOTIDE SEQUENCE [LARGE SCALE GENOMIC DNA]</scope>
    <source>
        <strain evidence="3 4">CBS 393.64</strain>
    </source>
</reference>
<evidence type="ECO:0000313" key="3">
    <source>
        <dbReference type="EMBL" id="KKA21797.1"/>
    </source>
</evidence>
<evidence type="ECO:0000256" key="1">
    <source>
        <dbReference type="SAM" id="MobiDB-lite"/>
    </source>
</evidence>
<feature type="compositionally biased region" description="Pro residues" evidence="1">
    <location>
        <begin position="418"/>
        <end position="427"/>
    </location>
</feature>
<gene>
    <name evidence="3" type="ORF">T310_4142</name>
</gene>
<feature type="compositionally biased region" description="Low complexity" evidence="1">
    <location>
        <begin position="274"/>
        <end position="300"/>
    </location>
</feature>
<keyword evidence="2" id="KW-0472">Membrane</keyword>
<dbReference type="Proteomes" id="UP000053958">
    <property type="component" value="Unassembled WGS sequence"/>
</dbReference>
<dbReference type="GeneID" id="25316491"/>
<keyword evidence="2" id="KW-0812">Transmembrane</keyword>
<evidence type="ECO:0000256" key="2">
    <source>
        <dbReference type="SAM" id="Phobius"/>
    </source>
</evidence>
<feature type="transmembrane region" description="Helical" evidence="2">
    <location>
        <begin position="50"/>
        <end position="72"/>
    </location>
</feature>
<keyword evidence="4" id="KW-1185">Reference proteome</keyword>
<evidence type="ECO:0000313" key="4">
    <source>
        <dbReference type="Proteomes" id="UP000053958"/>
    </source>
</evidence>
<dbReference type="AlphaFoldDB" id="A0A0F4YU38"/>
<feature type="region of interest" description="Disordered" evidence="1">
    <location>
        <begin position="509"/>
        <end position="549"/>
    </location>
</feature>
<feature type="transmembrane region" description="Helical" evidence="2">
    <location>
        <begin position="93"/>
        <end position="117"/>
    </location>
</feature>
<feature type="compositionally biased region" description="Basic residues" evidence="1">
    <location>
        <begin position="510"/>
        <end position="525"/>
    </location>
</feature>
<name>A0A0F4YU38_RASE3</name>
<feature type="transmembrane region" description="Helical" evidence="2">
    <location>
        <begin position="137"/>
        <end position="159"/>
    </location>
</feature>
<dbReference type="RefSeq" id="XP_013328409.1">
    <property type="nucleotide sequence ID" value="XM_013472955.1"/>
</dbReference>
<feature type="compositionally biased region" description="Polar residues" evidence="1">
    <location>
        <begin position="373"/>
        <end position="415"/>
    </location>
</feature>
<feature type="region of interest" description="Disordered" evidence="1">
    <location>
        <begin position="237"/>
        <end position="468"/>
    </location>
</feature>
<sequence length="625" mass="68734">MAAARGRRGWIRLVIFVALYLMLLQSLSECVLVTYLYGTGRVDGTMTPSLILGLVASFLSVPFVVFHSILSWQYKKMRGFNIPRTPLHTACSYLPRIMIVVWLASSVAGLVVVSKQATCHSRLGTHHLWQAGISCSLHRVAIVIAVLAFITACALFFSFQVCERPYDASLLGLYAPQRPPRDGSILSESTWESETLKHEIFYLCRHPDAGPGNGELYWSPNHSSIFEQPVRPPSIRYPGAARLRPQLSVNTNPASIRPEIASSPVDSSPKTSPVGDSSEGSNSVGNGVSPLSRNPSMSSSWQLGTESALTKASPPELPDVPEVPAKPKHERQKSSVSSRKFLPKTLTNFVALSEDPEIRALSSPPLSADTDSETQGSDDSSATAAVSEPNTDSSPTSAANMDSNQGNNLPSSNSSPRDPAPVLPPQPLVVRKSRTSYIEPPPRSIHHPHHPNYIPPPPRPMGHGHGHGRPMTPDNGIIKRRNTNHPIGYHPHHSVRPPRPRYPRVEPSHLPRHTQSHHYNHRPRRPLPDYPRRFHSHHQYPRFDPSRTLPPIPRCDDFAIVYPSTRRPRSSTYGGISTLAETGLGASKKAARTSLNLASGISIEEDHDLETNTYRGAERTSMHGL</sequence>
<feature type="transmembrane region" description="Helical" evidence="2">
    <location>
        <begin position="12"/>
        <end position="38"/>
    </location>
</feature>
<accession>A0A0F4YU38</accession>
<dbReference type="OrthoDB" id="4226885at2759"/>
<dbReference type="EMBL" id="LASV01000167">
    <property type="protein sequence ID" value="KKA21797.1"/>
    <property type="molecule type" value="Genomic_DNA"/>
</dbReference>
<protein>
    <submittedName>
        <fullName evidence="3">Uncharacterized protein</fullName>
    </submittedName>
</protein>
<feature type="compositionally biased region" description="Polar residues" evidence="1">
    <location>
        <begin position="301"/>
        <end position="310"/>
    </location>
</feature>
<organism evidence="3 4">
    <name type="scientific">Rasamsonia emersonii (strain ATCC 16479 / CBS 393.64 / IMI 116815)</name>
    <dbReference type="NCBI Taxonomy" id="1408163"/>
    <lineage>
        <taxon>Eukaryota</taxon>
        <taxon>Fungi</taxon>
        <taxon>Dikarya</taxon>
        <taxon>Ascomycota</taxon>
        <taxon>Pezizomycotina</taxon>
        <taxon>Eurotiomycetes</taxon>
        <taxon>Eurotiomycetidae</taxon>
        <taxon>Eurotiales</taxon>
        <taxon>Trichocomaceae</taxon>
        <taxon>Rasamsonia</taxon>
    </lineage>
</organism>
<comment type="caution">
    <text evidence="3">The sequence shown here is derived from an EMBL/GenBank/DDBJ whole genome shotgun (WGS) entry which is preliminary data.</text>
</comment>
<keyword evidence="2" id="KW-1133">Transmembrane helix</keyword>
<proteinExistence type="predicted"/>
<dbReference type="STRING" id="1408163.A0A0F4YU38"/>